<protein>
    <submittedName>
        <fullName evidence="9">MFS transporter</fullName>
    </submittedName>
</protein>
<dbReference type="PROSITE" id="PS00217">
    <property type="entry name" value="SUGAR_TRANSPORT_2"/>
    <property type="match status" value="1"/>
</dbReference>
<evidence type="ECO:0000256" key="3">
    <source>
        <dbReference type="ARBA" id="ARBA00022475"/>
    </source>
</evidence>
<dbReference type="RefSeq" id="WP_125126312.1">
    <property type="nucleotide sequence ID" value="NZ_RHJS01000002.1"/>
</dbReference>
<dbReference type="GO" id="GO:0005886">
    <property type="term" value="C:plasma membrane"/>
    <property type="evidence" value="ECO:0007669"/>
    <property type="project" value="UniProtKB-SubCell"/>
</dbReference>
<keyword evidence="3" id="KW-1003">Cell membrane</keyword>
<feature type="transmembrane region" description="Helical" evidence="7">
    <location>
        <begin position="12"/>
        <end position="31"/>
    </location>
</feature>
<keyword evidence="10" id="KW-1185">Reference proteome</keyword>
<evidence type="ECO:0000256" key="1">
    <source>
        <dbReference type="ARBA" id="ARBA00004651"/>
    </source>
</evidence>
<feature type="transmembrane region" description="Helical" evidence="7">
    <location>
        <begin position="134"/>
        <end position="157"/>
    </location>
</feature>
<dbReference type="InterPro" id="IPR011701">
    <property type="entry name" value="MFS"/>
</dbReference>
<organism evidence="9 10">
    <name type="scientific">Schaedlerella arabinosiphila</name>
    <dbReference type="NCBI Taxonomy" id="2044587"/>
    <lineage>
        <taxon>Bacteria</taxon>
        <taxon>Bacillati</taxon>
        <taxon>Bacillota</taxon>
        <taxon>Clostridia</taxon>
        <taxon>Lachnospirales</taxon>
        <taxon>Lachnospiraceae</taxon>
        <taxon>Schaedlerella</taxon>
    </lineage>
</organism>
<dbReference type="Pfam" id="PF07690">
    <property type="entry name" value="MFS_1"/>
    <property type="match status" value="1"/>
</dbReference>
<feature type="transmembrane region" description="Helical" evidence="7">
    <location>
        <begin position="76"/>
        <end position="93"/>
    </location>
</feature>
<evidence type="ECO:0000256" key="7">
    <source>
        <dbReference type="SAM" id="Phobius"/>
    </source>
</evidence>
<evidence type="ECO:0000313" key="9">
    <source>
        <dbReference type="EMBL" id="RRK30491.1"/>
    </source>
</evidence>
<dbReference type="GO" id="GO:0022857">
    <property type="term" value="F:transmembrane transporter activity"/>
    <property type="evidence" value="ECO:0007669"/>
    <property type="project" value="InterPro"/>
</dbReference>
<gene>
    <name evidence="9" type="ORF">EBB54_03180</name>
</gene>
<feature type="transmembrane region" description="Helical" evidence="7">
    <location>
        <begin position="163"/>
        <end position="182"/>
    </location>
</feature>
<proteinExistence type="predicted"/>
<keyword evidence="4 7" id="KW-0812">Transmembrane</keyword>
<feature type="transmembrane region" description="Helical" evidence="7">
    <location>
        <begin position="266"/>
        <end position="285"/>
    </location>
</feature>
<dbReference type="PANTHER" id="PTHR23517">
    <property type="entry name" value="RESISTANCE PROTEIN MDTM, PUTATIVE-RELATED-RELATED"/>
    <property type="match status" value="1"/>
</dbReference>
<evidence type="ECO:0000256" key="5">
    <source>
        <dbReference type="ARBA" id="ARBA00022989"/>
    </source>
</evidence>
<dbReference type="InterPro" id="IPR005829">
    <property type="entry name" value="Sugar_transporter_CS"/>
</dbReference>
<dbReference type="PROSITE" id="PS50850">
    <property type="entry name" value="MFS"/>
    <property type="match status" value="1"/>
</dbReference>
<reference evidence="9" key="1">
    <citation type="submission" date="2018-10" db="EMBL/GenBank/DDBJ databases">
        <title>Schaedlerella arabinophila gen. nov. sp. nov., isolated from the mouse intestinal tract and comparative analysis with the genome of the closely related altered Schaedler flora strain ASF502.</title>
        <authorList>
            <person name="Miyake S."/>
            <person name="Soh M."/>
            <person name="Seedorf H."/>
        </authorList>
    </citation>
    <scope>NUCLEOTIDE SEQUENCE [LARGE SCALE GENOMIC DNA]</scope>
    <source>
        <strain evidence="9">DSM 106076</strain>
    </source>
</reference>
<dbReference type="Gene3D" id="1.20.1250.20">
    <property type="entry name" value="MFS general substrate transporter like domains"/>
    <property type="match status" value="1"/>
</dbReference>
<keyword evidence="2" id="KW-0813">Transport</keyword>
<name>A0A3R8R235_9FIRM</name>
<feature type="transmembrane region" description="Helical" evidence="7">
    <location>
        <begin position="240"/>
        <end position="259"/>
    </location>
</feature>
<feature type="transmembrane region" description="Helical" evidence="7">
    <location>
        <begin position="202"/>
        <end position="228"/>
    </location>
</feature>
<dbReference type="EMBL" id="RHJS01000002">
    <property type="protein sequence ID" value="RRK30491.1"/>
    <property type="molecule type" value="Genomic_DNA"/>
</dbReference>
<dbReference type="Proteomes" id="UP000274920">
    <property type="component" value="Unassembled WGS sequence"/>
</dbReference>
<comment type="caution">
    <text evidence="9">The sequence shown here is derived from an EMBL/GenBank/DDBJ whole genome shotgun (WGS) entry which is preliminary data.</text>
</comment>
<feature type="transmembrane region" description="Helical" evidence="7">
    <location>
        <begin position="321"/>
        <end position="340"/>
    </location>
</feature>
<evidence type="ECO:0000313" key="10">
    <source>
        <dbReference type="Proteomes" id="UP000274920"/>
    </source>
</evidence>
<dbReference type="AlphaFoldDB" id="A0A3R8R235"/>
<dbReference type="InterPro" id="IPR050171">
    <property type="entry name" value="MFS_Transporters"/>
</dbReference>
<evidence type="ECO:0000259" key="8">
    <source>
        <dbReference type="PROSITE" id="PS50850"/>
    </source>
</evidence>
<evidence type="ECO:0000256" key="2">
    <source>
        <dbReference type="ARBA" id="ARBA00022448"/>
    </source>
</evidence>
<keyword evidence="5 7" id="KW-1133">Transmembrane helix</keyword>
<comment type="subcellular location">
    <subcellularLocation>
        <location evidence="1">Cell membrane</location>
        <topology evidence="1">Multi-pass membrane protein</topology>
    </subcellularLocation>
</comment>
<evidence type="ECO:0000256" key="4">
    <source>
        <dbReference type="ARBA" id="ARBA00022692"/>
    </source>
</evidence>
<sequence>MERSRKIRTAVSIFLIAFAFGLNITGISPILGVLNEKYSEYGTSMVQLLQTLPYLLLMLGSLLIGWWTTKASKKKIVLLGLLIIGFCGIVPFFSEQFWVLFLSRLLIGFGFGIMGPMNTAIISELFEEQERAGYMGLHVVGMGVGTMAGNLLGGILSGISFRYFYLAYLIAFISWGAVQFLLEETPPVKIEKASEMKLNAKVYALSFSSFAHTLFINAYSMNVGIYILQNITEDTTVTGAVTTINAVFALMCGAFFAKISGLLRQYTVAASILSAAAGYGVLLVLPGMAGVYIASALCGVSLSCFMAGASMQISVSVEPNAVAKASGVFSIIGGIGGLIAPAVLGNAASLLLGENSAVNQFRVACFGMLLLGILMLIAAMRSRVKRGQ</sequence>
<feature type="transmembrane region" description="Helical" evidence="7">
    <location>
        <begin position="99"/>
        <end position="122"/>
    </location>
</feature>
<dbReference type="SUPFAM" id="SSF103473">
    <property type="entry name" value="MFS general substrate transporter"/>
    <property type="match status" value="1"/>
</dbReference>
<dbReference type="InterPro" id="IPR036259">
    <property type="entry name" value="MFS_trans_sf"/>
</dbReference>
<feature type="domain" description="Major facilitator superfamily (MFS) profile" evidence="8">
    <location>
        <begin position="9"/>
        <end position="388"/>
    </location>
</feature>
<evidence type="ECO:0000256" key="6">
    <source>
        <dbReference type="ARBA" id="ARBA00023136"/>
    </source>
</evidence>
<dbReference type="InterPro" id="IPR020846">
    <property type="entry name" value="MFS_dom"/>
</dbReference>
<keyword evidence="6 7" id="KW-0472">Membrane</keyword>
<accession>A0A3R8R235</accession>
<feature type="transmembrane region" description="Helical" evidence="7">
    <location>
        <begin position="291"/>
        <end position="309"/>
    </location>
</feature>
<feature type="transmembrane region" description="Helical" evidence="7">
    <location>
        <begin position="51"/>
        <end position="69"/>
    </location>
</feature>
<feature type="transmembrane region" description="Helical" evidence="7">
    <location>
        <begin position="360"/>
        <end position="380"/>
    </location>
</feature>